<feature type="modified residue" description="N6-(pyridoxal phosphate)lysine" evidence="4">
    <location>
        <position position="224"/>
    </location>
</feature>
<dbReference type="RefSeq" id="WP_126820287.1">
    <property type="nucleotide sequence ID" value="NZ_PIPS01000003.1"/>
</dbReference>
<evidence type="ECO:0000256" key="1">
    <source>
        <dbReference type="ARBA" id="ARBA00022642"/>
    </source>
</evidence>
<comment type="catalytic activity">
    <reaction evidence="6">
        <text>3-hydroxy-L-kynurenine + H2O = 3-hydroxyanthranilate + L-alanine + H(+)</text>
        <dbReference type="Rhea" id="RHEA:25143"/>
        <dbReference type="ChEBI" id="CHEBI:15377"/>
        <dbReference type="ChEBI" id="CHEBI:15378"/>
        <dbReference type="ChEBI" id="CHEBI:36559"/>
        <dbReference type="ChEBI" id="CHEBI:57972"/>
        <dbReference type="ChEBI" id="CHEBI:58125"/>
        <dbReference type="EC" id="3.7.1.3"/>
    </reaction>
</comment>
<dbReference type="HAMAP" id="MF_01970">
    <property type="entry name" value="Kynureninase"/>
    <property type="match status" value="1"/>
</dbReference>
<evidence type="ECO:0000313" key="7">
    <source>
        <dbReference type="EMBL" id="RUO42636.1"/>
    </source>
</evidence>
<comment type="function">
    <text evidence="4 6">Catalyzes the cleavage of L-kynurenine (L-Kyn) and L-3-hydroxykynurenine (L-3OHKyn) into anthranilic acid (AA) and 3-hydroxyanthranilic acid (3-OHAA), respectively.</text>
</comment>
<feature type="binding site" evidence="4">
    <location>
        <position position="198"/>
    </location>
    <ligand>
        <name>pyridoxal 5'-phosphate</name>
        <dbReference type="ChEBI" id="CHEBI:597326"/>
    </ligand>
</feature>
<dbReference type="InterPro" id="IPR010111">
    <property type="entry name" value="Kynureninase"/>
</dbReference>
<feature type="binding site" evidence="4">
    <location>
        <position position="253"/>
    </location>
    <ligand>
        <name>pyridoxal 5'-phosphate</name>
        <dbReference type="ChEBI" id="CHEBI:597326"/>
    </ligand>
</feature>
<name>A0AA94JCT8_9GAMM</name>
<evidence type="ECO:0000256" key="6">
    <source>
        <dbReference type="PIRNR" id="PIRNR038800"/>
    </source>
</evidence>
<dbReference type="GO" id="GO:0019441">
    <property type="term" value="P:L-tryptophan catabolic process to kynurenine"/>
    <property type="evidence" value="ECO:0007669"/>
    <property type="project" value="TreeGrafter"/>
</dbReference>
<protein>
    <recommendedName>
        <fullName evidence="4 5">Kynureninase</fullName>
        <ecNumber evidence="4 5">3.7.1.3</ecNumber>
    </recommendedName>
    <alternativeName>
        <fullName evidence="4">L-kynurenine hydrolase</fullName>
    </alternativeName>
</protein>
<feature type="binding site" evidence="4">
    <location>
        <position position="169"/>
    </location>
    <ligand>
        <name>pyridoxal 5'-phosphate</name>
        <dbReference type="ChEBI" id="CHEBI:597326"/>
    </ligand>
</feature>
<evidence type="ECO:0000256" key="3">
    <source>
        <dbReference type="ARBA" id="ARBA00022898"/>
    </source>
</evidence>
<keyword evidence="3 4" id="KW-0663">Pyridoxal phosphate</keyword>
<dbReference type="GO" id="GO:0019805">
    <property type="term" value="P:quinolinate biosynthetic process"/>
    <property type="evidence" value="ECO:0007669"/>
    <property type="project" value="UniProtKB-UniRule"/>
</dbReference>
<reference evidence="8" key="1">
    <citation type="journal article" date="2018" name="Front. Microbiol.">
        <title>Genome-Based Analysis Reveals the Taxonomy and Diversity of the Family Idiomarinaceae.</title>
        <authorList>
            <person name="Liu Y."/>
            <person name="Lai Q."/>
            <person name="Shao Z."/>
        </authorList>
    </citation>
    <scope>NUCLEOTIDE SEQUENCE [LARGE SCALE GENOMIC DNA]</scope>
    <source>
        <strain evidence="8">SN-14</strain>
    </source>
</reference>
<comment type="similarity">
    <text evidence="4 6">Belongs to the kynureninase family.</text>
</comment>
<dbReference type="GO" id="GO:0030429">
    <property type="term" value="F:kynureninase activity"/>
    <property type="evidence" value="ECO:0007669"/>
    <property type="project" value="UniProtKB-UniRule"/>
</dbReference>
<dbReference type="NCBIfam" id="TIGR01814">
    <property type="entry name" value="kynureninase"/>
    <property type="match status" value="1"/>
</dbReference>
<organism evidence="7 8">
    <name type="scientific">Idiomarina aquatica</name>
    <dbReference type="NCBI Taxonomy" id="1327752"/>
    <lineage>
        <taxon>Bacteria</taxon>
        <taxon>Pseudomonadati</taxon>
        <taxon>Pseudomonadota</taxon>
        <taxon>Gammaproteobacteria</taxon>
        <taxon>Alteromonadales</taxon>
        <taxon>Idiomarinaceae</taxon>
        <taxon>Idiomarina</taxon>
    </lineage>
</organism>
<dbReference type="GO" id="GO:0043420">
    <property type="term" value="P:anthranilate metabolic process"/>
    <property type="evidence" value="ECO:0007669"/>
    <property type="project" value="TreeGrafter"/>
</dbReference>
<dbReference type="InterPro" id="IPR015424">
    <property type="entry name" value="PyrdxlP-dep_Trfase"/>
</dbReference>
<gene>
    <name evidence="4 7" type="primary">kynU</name>
    <name evidence="7" type="ORF">CWE23_10260</name>
</gene>
<evidence type="ECO:0000256" key="2">
    <source>
        <dbReference type="ARBA" id="ARBA00022801"/>
    </source>
</evidence>
<dbReference type="SUPFAM" id="SSF53383">
    <property type="entry name" value="PLP-dependent transferases"/>
    <property type="match status" value="1"/>
</dbReference>
<dbReference type="Proteomes" id="UP000286680">
    <property type="component" value="Unassembled WGS sequence"/>
</dbReference>
<dbReference type="PANTHER" id="PTHR14084:SF0">
    <property type="entry name" value="KYNURENINASE"/>
    <property type="match status" value="1"/>
</dbReference>
<dbReference type="PIRSF" id="PIRSF038800">
    <property type="entry name" value="KYNU"/>
    <property type="match status" value="1"/>
</dbReference>
<keyword evidence="2 4" id="KW-0378">Hydrolase</keyword>
<comment type="pathway">
    <text evidence="4 6">Amino-acid degradation; L-kynurenine degradation; L-alanine and anthranilate from L-kynurenine: step 1/1.</text>
</comment>
<dbReference type="EMBL" id="PIPS01000003">
    <property type="protein sequence ID" value="RUO42636.1"/>
    <property type="molecule type" value="Genomic_DNA"/>
</dbReference>
<evidence type="ECO:0000313" key="8">
    <source>
        <dbReference type="Proteomes" id="UP000286680"/>
    </source>
</evidence>
<comment type="pathway">
    <text evidence="4 6">Cofactor biosynthesis; NAD(+) biosynthesis; quinolinate from L-kynurenine: step 2/3.</text>
</comment>
<dbReference type="GO" id="GO:0009435">
    <property type="term" value="P:NAD+ biosynthetic process"/>
    <property type="evidence" value="ECO:0007669"/>
    <property type="project" value="UniProtKB-UniRule"/>
</dbReference>
<dbReference type="PANTHER" id="PTHR14084">
    <property type="entry name" value="KYNURENINASE"/>
    <property type="match status" value="1"/>
</dbReference>
<feature type="binding site" evidence="4">
    <location>
        <position position="201"/>
    </location>
    <ligand>
        <name>pyridoxal 5'-phosphate</name>
        <dbReference type="ChEBI" id="CHEBI:597326"/>
    </ligand>
</feature>
<dbReference type="Gene3D" id="3.40.640.10">
    <property type="entry name" value="Type I PLP-dependent aspartate aminotransferase-like (Major domain)"/>
    <property type="match status" value="1"/>
</dbReference>
<feature type="binding site" evidence="4">
    <location>
        <position position="223"/>
    </location>
    <ligand>
        <name>pyridoxal 5'-phosphate</name>
        <dbReference type="ChEBI" id="CHEBI:597326"/>
    </ligand>
</feature>
<sequence length="413" mass="45858">MVVDDIKTLDQNDPLTSYKAQFALPDEVIYLDGNSLGALPKRVSERMEETTRQQWGQDLISSWNKHQWVTLPQRVGAKIAPLIGANAEEVVCCDSISVNLFKLLAAAITFNGTHVRNRIVSSHDNFPTDLYIAQGLETLLGSERCQFVDVAEDELMHAIDDQTAVVMVTEVNFRSGKRLDIAALAQKAHQHGALILVDLAHSAGVMPIHLNQWRVDMAVGCTYKYLNGGPGAPAFLYVRSDLLGNLQQPVAGWFGHSNPFAFAADYTPDQGIKQFLAGTPSVISMAAVDASLELFSDLDMEQVRTKSMQLTQVFHELIEQTGLTKTLTLLSPLSANERGSQLSYAFDYAYELCQALIARGVVADFRAPNFIRFGFAPLYNSFDDVWKAVELVQQVIESKDYLQPRWAQRQTVT</sequence>
<comment type="subunit">
    <text evidence="4 6">Homodimer.</text>
</comment>
<keyword evidence="1 4" id="KW-0662">Pyridine nucleotide biosynthesis</keyword>
<comment type="cofactor">
    <cofactor evidence="4 6">
        <name>pyridoxal 5'-phosphate</name>
        <dbReference type="ChEBI" id="CHEBI:597326"/>
    </cofactor>
</comment>
<proteinExistence type="inferred from homology"/>
<feature type="binding site" evidence="4">
    <location>
        <position position="97"/>
    </location>
    <ligand>
        <name>pyridoxal 5'-phosphate</name>
        <dbReference type="ChEBI" id="CHEBI:597326"/>
    </ligand>
</feature>
<accession>A0AA94JCT8</accession>
<keyword evidence="8" id="KW-1185">Reference proteome</keyword>
<dbReference type="Pfam" id="PF22580">
    <property type="entry name" value="KYNU_C"/>
    <property type="match status" value="1"/>
</dbReference>
<dbReference type="GO" id="GO:0030170">
    <property type="term" value="F:pyridoxal phosphate binding"/>
    <property type="evidence" value="ECO:0007669"/>
    <property type="project" value="UniProtKB-UniRule"/>
</dbReference>
<dbReference type="AlphaFoldDB" id="A0AA94JCT8"/>
<dbReference type="InterPro" id="IPR015421">
    <property type="entry name" value="PyrdxlP-dep_Trfase_major"/>
</dbReference>
<feature type="binding site" evidence="4">
    <location>
        <position position="96"/>
    </location>
    <ligand>
        <name>pyridoxal 5'-phosphate</name>
        <dbReference type="ChEBI" id="CHEBI:597326"/>
    </ligand>
</feature>
<dbReference type="EC" id="3.7.1.3" evidence="4 5"/>
<dbReference type="Gene3D" id="3.90.1150.10">
    <property type="entry name" value="Aspartate Aminotransferase, domain 1"/>
    <property type="match status" value="1"/>
</dbReference>
<comment type="caution">
    <text evidence="7">The sequence shown here is derived from an EMBL/GenBank/DDBJ whole genome shotgun (WGS) entry which is preliminary data.</text>
</comment>
<evidence type="ECO:0000256" key="5">
    <source>
        <dbReference type="NCBIfam" id="TIGR01814"/>
    </source>
</evidence>
<dbReference type="GO" id="GO:0005737">
    <property type="term" value="C:cytoplasm"/>
    <property type="evidence" value="ECO:0007669"/>
    <property type="project" value="UniProtKB-UniRule"/>
</dbReference>
<dbReference type="GO" id="GO:0097053">
    <property type="term" value="P:L-kynurenine catabolic process"/>
    <property type="evidence" value="ECO:0007669"/>
    <property type="project" value="UniProtKB-UniRule"/>
</dbReference>
<comment type="catalytic activity">
    <reaction evidence="4 6">
        <text>L-kynurenine + H2O = anthranilate + L-alanine + H(+)</text>
        <dbReference type="Rhea" id="RHEA:16813"/>
        <dbReference type="ChEBI" id="CHEBI:15377"/>
        <dbReference type="ChEBI" id="CHEBI:15378"/>
        <dbReference type="ChEBI" id="CHEBI:16567"/>
        <dbReference type="ChEBI" id="CHEBI:57959"/>
        <dbReference type="ChEBI" id="CHEBI:57972"/>
        <dbReference type="EC" id="3.7.1.3"/>
    </reaction>
</comment>
<dbReference type="InterPro" id="IPR015422">
    <property type="entry name" value="PyrdxlP-dep_Trfase_small"/>
</dbReference>
<feature type="binding site" evidence="4">
    <location>
        <begin position="126"/>
        <end position="129"/>
    </location>
    <ligand>
        <name>pyridoxal 5'-phosphate</name>
        <dbReference type="ChEBI" id="CHEBI:597326"/>
    </ligand>
</feature>
<feature type="binding site" evidence="4">
    <location>
        <position position="279"/>
    </location>
    <ligand>
        <name>pyridoxal 5'-phosphate</name>
        <dbReference type="ChEBI" id="CHEBI:597326"/>
    </ligand>
</feature>
<evidence type="ECO:0000256" key="4">
    <source>
        <dbReference type="HAMAP-Rule" id="MF_01970"/>
    </source>
</evidence>